<dbReference type="Gene3D" id="2.60.40.690">
    <property type="entry name" value="Alpha-macroglobulin, receptor-binding domain"/>
    <property type="match status" value="1"/>
</dbReference>
<dbReference type="Proteomes" id="UP001497623">
    <property type="component" value="Unassembled WGS sequence"/>
</dbReference>
<dbReference type="PANTHER" id="PTHR11412:SF171">
    <property type="entry name" value="PREGNANCY ZONE PROTEIN-LIKE PROTEIN"/>
    <property type="match status" value="1"/>
</dbReference>
<gene>
    <name evidence="2" type="ORF">MNOR_LOCUS16123</name>
</gene>
<dbReference type="SMART" id="SM01361">
    <property type="entry name" value="A2M_recep"/>
    <property type="match status" value="1"/>
</dbReference>
<protein>
    <recommendedName>
        <fullName evidence="1">Alpha-macroglobulin receptor-binding domain-containing protein</fullName>
    </recommendedName>
</protein>
<dbReference type="GO" id="GO:0005576">
    <property type="term" value="C:extracellular region"/>
    <property type="evidence" value="ECO:0007669"/>
    <property type="project" value="InterPro"/>
</dbReference>
<keyword evidence="3" id="KW-1185">Reference proteome</keyword>
<comment type="caution">
    <text evidence="2">The sequence shown here is derived from an EMBL/GenBank/DDBJ whole genome shotgun (WGS) entry which is preliminary data.</text>
</comment>
<accession>A0AAV2QW40</accession>
<dbReference type="AlphaFoldDB" id="A0AAV2QW40"/>
<evidence type="ECO:0000313" key="3">
    <source>
        <dbReference type="Proteomes" id="UP001497623"/>
    </source>
</evidence>
<proteinExistence type="predicted"/>
<dbReference type="SUPFAM" id="SSF49410">
    <property type="entry name" value="Alpha-macroglobulin receptor domain"/>
    <property type="match status" value="1"/>
</dbReference>
<dbReference type="PANTHER" id="PTHR11412">
    <property type="entry name" value="MACROGLOBULIN / COMPLEMENT"/>
    <property type="match status" value="1"/>
</dbReference>
<name>A0AAV2QW40_MEGNR</name>
<dbReference type="InterPro" id="IPR050473">
    <property type="entry name" value="A2M/Complement_sys"/>
</dbReference>
<organism evidence="2 3">
    <name type="scientific">Meganyctiphanes norvegica</name>
    <name type="common">Northern krill</name>
    <name type="synonym">Thysanopoda norvegica</name>
    <dbReference type="NCBI Taxonomy" id="48144"/>
    <lineage>
        <taxon>Eukaryota</taxon>
        <taxon>Metazoa</taxon>
        <taxon>Ecdysozoa</taxon>
        <taxon>Arthropoda</taxon>
        <taxon>Crustacea</taxon>
        <taxon>Multicrustacea</taxon>
        <taxon>Malacostraca</taxon>
        <taxon>Eumalacostraca</taxon>
        <taxon>Eucarida</taxon>
        <taxon>Euphausiacea</taxon>
        <taxon>Euphausiidae</taxon>
        <taxon>Meganyctiphanes</taxon>
    </lineage>
</organism>
<feature type="domain" description="Alpha-macroglobulin receptor-binding" evidence="1">
    <location>
        <begin position="48"/>
        <end position="137"/>
    </location>
</feature>
<sequence>AVLRYNVPEPDPSEAFNLTISTKTEPDRNCNTKRIKTCASYLLTDGKSNMAVIEAKLISGYIPEKSDLKELVGNDFGLIKRYEVDGNLVTFYIDEFSSEDICVDFRVIREIDVEDAKPGTIIVYDYYQTEFSVSQVAWWYAVV</sequence>
<dbReference type="InterPro" id="IPR009048">
    <property type="entry name" value="A-macroglobulin_rcpt-bd"/>
</dbReference>
<evidence type="ECO:0000259" key="1">
    <source>
        <dbReference type="SMART" id="SM01361"/>
    </source>
</evidence>
<feature type="non-terminal residue" evidence="2">
    <location>
        <position position="1"/>
    </location>
</feature>
<evidence type="ECO:0000313" key="2">
    <source>
        <dbReference type="EMBL" id="CAL4097945.1"/>
    </source>
</evidence>
<dbReference type="Pfam" id="PF07677">
    <property type="entry name" value="A2M_recep"/>
    <property type="match status" value="1"/>
</dbReference>
<dbReference type="InterPro" id="IPR036595">
    <property type="entry name" value="A-macroglobulin_rcpt-bd_sf"/>
</dbReference>
<reference evidence="2 3" key="1">
    <citation type="submission" date="2024-05" db="EMBL/GenBank/DDBJ databases">
        <authorList>
            <person name="Wallberg A."/>
        </authorList>
    </citation>
    <scope>NUCLEOTIDE SEQUENCE [LARGE SCALE GENOMIC DNA]</scope>
</reference>
<dbReference type="EMBL" id="CAXKWB010010427">
    <property type="protein sequence ID" value="CAL4097945.1"/>
    <property type="molecule type" value="Genomic_DNA"/>
</dbReference>